<dbReference type="AlphaFoldDB" id="A0A8X6J4C4"/>
<accession>A0A8X6J4C4</accession>
<comment type="caution">
    <text evidence="2">The sequence shown here is derived from an EMBL/GenBank/DDBJ whole genome shotgun (WGS) entry which is preliminary data.</text>
</comment>
<protein>
    <submittedName>
        <fullName evidence="2">Uncharacterized protein</fullName>
    </submittedName>
</protein>
<dbReference type="Proteomes" id="UP000887116">
    <property type="component" value="Unassembled WGS sequence"/>
</dbReference>
<proteinExistence type="predicted"/>
<keyword evidence="3" id="KW-1185">Reference proteome</keyword>
<evidence type="ECO:0000313" key="3">
    <source>
        <dbReference type="Proteomes" id="UP000887116"/>
    </source>
</evidence>
<organism evidence="2 3">
    <name type="scientific">Trichonephila clavata</name>
    <name type="common">Joro spider</name>
    <name type="synonym">Nephila clavata</name>
    <dbReference type="NCBI Taxonomy" id="2740835"/>
    <lineage>
        <taxon>Eukaryota</taxon>
        <taxon>Metazoa</taxon>
        <taxon>Ecdysozoa</taxon>
        <taxon>Arthropoda</taxon>
        <taxon>Chelicerata</taxon>
        <taxon>Arachnida</taxon>
        <taxon>Araneae</taxon>
        <taxon>Araneomorphae</taxon>
        <taxon>Entelegynae</taxon>
        <taxon>Araneoidea</taxon>
        <taxon>Nephilidae</taxon>
        <taxon>Trichonephila</taxon>
    </lineage>
</organism>
<gene>
    <name evidence="2" type="ORF">TNCT_331091</name>
</gene>
<dbReference type="EMBL" id="BMAO01017948">
    <property type="protein sequence ID" value="GFR19530.1"/>
    <property type="molecule type" value="Genomic_DNA"/>
</dbReference>
<evidence type="ECO:0000256" key="1">
    <source>
        <dbReference type="SAM" id="MobiDB-lite"/>
    </source>
</evidence>
<sequence length="68" mass="7761">MFRGGPQASAQDKQTQQKQKKRLSFKDPEVEGPQQPQFYAGCRPKNPCRVIEERQASRSVENLSLEVV</sequence>
<dbReference type="OrthoDB" id="6433923at2759"/>
<name>A0A8X6J4C4_TRICU</name>
<feature type="region of interest" description="Disordered" evidence="1">
    <location>
        <begin position="1"/>
        <end position="44"/>
    </location>
</feature>
<evidence type="ECO:0000313" key="2">
    <source>
        <dbReference type="EMBL" id="GFR19530.1"/>
    </source>
</evidence>
<reference evidence="2" key="1">
    <citation type="submission" date="2020-07" db="EMBL/GenBank/DDBJ databases">
        <title>Multicomponent nature underlies the extraordinary mechanical properties of spider dragline silk.</title>
        <authorList>
            <person name="Kono N."/>
            <person name="Nakamura H."/>
            <person name="Mori M."/>
            <person name="Yoshida Y."/>
            <person name="Ohtoshi R."/>
            <person name="Malay A.D."/>
            <person name="Moran D.A.P."/>
            <person name="Tomita M."/>
            <person name="Numata K."/>
            <person name="Arakawa K."/>
        </authorList>
    </citation>
    <scope>NUCLEOTIDE SEQUENCE</scope>
</reference>